<dbReference type="InterPro" id="IPR029063">
    <property type="entry name" value="SAM-dependent_MTases_sf"/>
</dbReference>
<dbReference type="InterPro" id="IPR051043">
    <property type="entry name" value="Sulfatase_Mod_Factor_Kinase"/>
</dbReference>
<dbReference type="Pfam" id="PF13489">
    <property type="entry name" value="Methyltransf_23"/>
    <property type="match status" value="1"/>
</dbReference>
<dbReference type="AlphaFoldDB" id="A0A7S4NF86"/>
<dbReference type="SUPFAM" id="SSF56436">
    <property type="entry name" value="C-type lectin-like"/>
    <property type="match status" value="1"/>
</dbReference>
<reference evidence="3" key="1">
    <citation type="submission" date="2021-01" db="EMBL/GenBank/DDBJ databases">
        <authorList>
            <person name="Corre E."/>
            <person name="Pelletier E."/>
            <person name="Niang G."/>
            <person name="Scheremetjew M."/>
            <person name="Finn R."/>
            <person name="Kale V."/>
            <person name="Holt S."/>
            <person name="Cochrane G."/>
            <person name="Meng A."/>
            <person name="Brown T."/>
            <person name="Cohen L."/>
        </authorList>
    </citation>
    <scope>NUCLEOTIDE SEQUENCE</scope>
    <source>
        <strain evidence="3">CCMP 2712</strain>
    </source>
</reference>
<dbReference type="EMBL" id="HBKN01012317">
    <property type="protein sequence ID" value="CAE2283860.1"/>
    <property type="molecule type" value="Transcribed_RNA"/>
</dbReference>
<name>A0A7S4NF86_GUITH</name>
<proteinExistence type="predicted"/>
<dbReference type="InterPro" id="IPR016187">
    <property type="entry name" value="CTDL_fold"/>
</dbReference>
<dbReference type="InterPro" id="IPR042095">
    <property type="entry name" value="SUMF_sf"/>
</dbReference>
<evidence type="ECO:0000256" key="1">
    <source>
        <dbReference type="SAM" id="MobiDB-lite"/>
    </source>
</evidence>
<dbReference type="Gene3D" id="3.90.1580.10">
    <property type="entry name" value="paralog of FGE (formylglycine-generating enzyme)"/>
    <property type="match status" value="1"/>
</dbReference>
<dbReference type="CDD" id="cd02440">
    <property type="entry name" value="AdoMet_MTases"/>
    <property type="match status" value="1"/>
</dbReference>
<evidence type="ECO:0000313" key="3">
    <source>
        <dbReference type="EMBL" id="CAE2283860.1"/>
    </source>
</evidence>
<dbReference type="SUPFAM" id="SSF53335">
    <property type="entry name" value="S-adenosyl-L-methionine-dependent methyltransferases"/>
    <property type="match status" value="1"/>
</dbReference>
<evidence type="ECO:0000259" key="2">
    <source>
        <dbReference type="Pfam" id="PF03781"/>
    </source>
</evidence>
<dbReference type="GO" id="GO:0120147">
    <property type="term" value="F:formylglycine-generating oxidase activity"/>
    <property type="evidence" value="ECO:0007669"/>
    <property type="project" value="TreeGrafter"/>
</dbReference>
<organism evidence="3">
    <name type="scientific">Guillardia theta</name>
    <name type="common">Cryptophyte</name>
    <name type="synonym">Cryptomonas phi</name>
    <dbReference type="NCBI Taxonomy" id="55529"/>
    <lineage>
        <taxon>Eukaryota</taxon>
        <taxon>Cryptophyceae</taxon>
        <taxon>Pyrenomonadales</taxon>
        <taxon>Geminigeraceae</taxon>
        <taxon>Guillardia</taxon>
    </lineage>
</organism>
<feature type="domain" description="Sulfatase-modifying factor enzyme-like" evidence="2">
    <location>
        <begin position="267"/>
        <end position="545"/>
    </location>
</feature>
<dbReference type="PANTHER" id="PTHR23150:SF26">
    <property type="entry name" value="GENERIC METHYLTRANSFERASE"/>
    <property type="match status" value="1"/>
</dbReference>
<dbReference type="NCBIfam" id="TIGR04344">
    <property type="entry name" value="ovoA_Nterm"/>
    <property type="match status" value="1"/>
</dbReference>
<dbReference type="Pfam" id="PF03781">
    <property type="entry name" value="FGE-sulfatase"/>
    <property type="match status" value="1"/>
</dbReference>
<feature type="compositionally biased region" description="Low complexity" evidence="1">
    <location>
        <begin position="36"/>
        <end position="51"/>
    </location>
</feature>
<protein>
    <recommendedName>
        <fullName evidence="2">Sulfatase-modifying factor enzyme-like domain-containing protein</fullName>
    </recommendedName>
</protein>
<dbReference type="Gene3D" id="3.40.50.150">
    <property type="entry name" value="Vaccinia Virus protein VP39"/>
    <property type="match status" value="1"/>
</dbReference>
<dbReference type="InterPro" id="IPR027577">
    <property type="entry name" value="OvoA_Nterm"/>
</dbReference>
<dbReference type="PANTHER" id="PTHR23150">
    <property type="entry name" value="SULFATASE MODIFYING FACTOR 1, 2"/>
    <property type="match status" value="1"/>
</dbReference>
<accession>A0A7S4NF86</accession>
<gene>
    <name evidence="3" type="ORF">GTHE00462_LOCUS9639</name>
</gene>
<sequence length="824" mass="92969">MCDPPPYAMQQDMQGLHRNPNRDLFMNLQGAKPLASSTSSSSPDDYSYPKPDSWWTGKPPVHGVCPGVDANGKITSLPLPDCEKGSRQSLLDYFDNTWTLTEVLFSGLMGRDVFLRSPWHQLRHPLIFYYGHVACLYINKFRVAGLLKEGVNEYMEQIMETGVDEMSWDDLSKNEMEWPDLREVTEYRRTVYNIVKDVILNGDWSFPIKIDDPAWAIVMGFEHERIHLETSSVLIRELPAYLVTRPAQFPDYHPSATDGSSSKLVTNEMVHFSGGEVELGKPRDFPSFGWDNEYGTRKLQVNPFSVSKFLITNGEFLEFVRAGGYANRNYWTEAGWQWRVFRNVHFPTFWVPNGPVGLHQYKLRVIFDIVDLPLSWPVDVNAHEARAYCAWKTAQDKPESPYRLITEGEHNIIRDAAIKDTSRGTARDFVMMYAGNEMSSNTKGDNKYNSNLAWGSQSPVDALAPSSSGIYDVFGNVWHWCEDDFNPLDDFKISPLYVDFSTPCYDGLHTIILGGSFISTGDEASIWSRFHFRPHFNQHAGFRLACGPNEGKMLPKLGTNGASVSSSSLTAEIEKQVNEHMLFHYGAKQDVLPWEQGPSSALSFPLRIARLVQDWAAKLSVANKRVLDLGCSVGGASFELAKKFSDVVGVDVEHFVQAAEEMKRDGQRKFSRKEEGKLATELIASTDSFVDRTRVTFRTADLENLCSADLGRFNVVLLEHILERVSSPSACLSNMVGDEGLVERGGLLVVATSSDWSEDVALPQEWLGGTVDAEGNEISLTTALEACFKGEMELQHREDMPMLIRESARSYKWRVINVSVWRRK</sequence>
<dbReference type="InterPro" id="IPR005532">
    <property type="entry name" value="SUMF_dom"/>
</dbReference>
<feature type="region of interest" description="Disordered" evidence="1">
    <location>
        <begin position="1"/>
        <end position="51"/>
    </location>
</feature>